<name>M2YVW7_9PSEU</name>
<accession>M2YVW7</accession>
<dbReference type="InterPro" id="IPR045851">
    <property type="entry name" value="AMP-bd_C_sf"/>
</dbReference>
<dbReference type="InterPro" id="IPR042099">
    <property type="entry name" value="ANL_N_sf"/>
</dbReference>
<dbReference type="OrthoDB" id="2378856at2"/>
<dbReference type="PROSITE" id="PS00455">
    <property type="entry name" value="AMP_BINDING"/>
    <property type="match status" value="2"/>
</dbReference>
<dbReference type="CDD" id="cd17643">
    <property type="entry name" value="A_NRPS_Cytc1-like"/>
    <property type="match status" value="1"/>
</dbReference>
<comment type="cofactor">
    <cofactor evidence="1">
        <name>pantetheine 4'-phosphate</name>
        <dbReference type="ChEBI" id="CHEBI:47942"/>
    </cofactor>
</comment>
<dbReference type="InterPro" id="IPR020845">
    <property type="entry name" value="AMP-binding_CS"/>
</dbReference>
<dbReference type="Gene3D" id="3.40.50.12780">
    <property type="entry name" value="N-terminal domain of ligase-like"/>
    <property type="match status" value="1"/>
</dbReference>
<sequence>MDTRGNPRAELLRRRLRGSGTPESGGGIVPVPRDRPLPLSFAQRGLWLLDQTRPGGADYLMPVRLRLRGEVNEPALRRALDEVVARHEVLRTRYLADGSGGEPVQVIDEPGPVPFERLDLADRPESLEGVLADAGVRPLDLSAEWALRALLVRLSDVDHVLLLSVHHIASDGISESILLSELDSLYAAFAAGRPSPLEPLAVQYGDFAVWQRDRLTGGRLTEKIEYWRKQLDGIGPLELPADRPRGPVRESAGATVPVFVPGPLAEALARLGRENGATPYMVLLAAFQVLLGRYSGQTDVVVGSPVAGREQDRTEGLVGMFVNMIAQRADLSADLSFTEFLSRVRATALDAYTHQDTPFDLVVDELVGERDPSRTPLFQVVFQLGDEGAPQQLPGLGAEPESPGWDVAKYDLDLTLATRPDGSITGRLGYATALFDSSTARRMSGHFVRLLESIAAEPTGRVHGLAMLTDEEREGLLAAGNSPDLTFPADESLTEVFAARLADSPAAIAASCDGEQLTYAELNARANRLAHRLRSLGSAPGQLVGVSLDRGLDLVVTLLGVLKSGAGYVPLDPALPAGRLAMMRADAEVGIVVSRGELAGWLADEPVTAVLLDQPGPDWPETDPEPLAGPGDVAYVIYTSGSTGRPKGVPVTHANVLRLLRSCAADFAFGPADVWTLFHSYAFDFSVWELWGALLHGGRVVVVPFETSRSPWDFLDLLITEGVTVLNQTPSAFRRLVDAVAEAETPPESLALRAVVFGGEALDVADVAPWFARFGDERPALVNMYGITETTVHVTYRRLRAEDTTAGPRSPIGRPLPDLRVYLLDGNLDPVPVGVPGELYVSGPGLALGYLGHPALTADRFGPDPYAPRPGARMYRTGDLARRTPDGDLEFVGRADDQVKIRGHRIEPGEVESALAGHASVSRAVVLARRRPGEAEHRLIAYAVPVTGHRLAAADLRDHLSGLLPAYMVPAAFVPLDRFPLTSNGKIDRAALPEPAVDHARATGPVAPRDPAERAMAEVWGTALGVGSVGVHDNFFALGGDSIRAIQVVGLLRKRGLPVTVQDLLLHQTVESLTRFTGTAAGPVEDRRVAPFELIGEADRKALPEDLADAYPMSMGQTAMVYEMVADKEVSLYHNITLFPIVDDAPFSLSALREAAVLLVRRHEILRTSFDLTTYRVPMQLVHRTAPMDVGHDDLREIPEARVEEILAAFVADTRRSPLDVTSAPLVRFHVHQTAERRWTLSFIECHAVLDGWSHHSLLEELLDTYRSLRDGLAPTFPEQAPVRFADFIAHEKRSLESGVDREFWRDRLDRYDPVTLPPGWAAAPSADGLPHQVSVRYADLEPGLRALAAVAGASLKTVLFAAHLKVLSTISGSNRFHTGLVHNGRLEEPGGELARGMHLNPLPVCVDLTAKTWTGLVRRVFAEEVAVWPHRRFPLGELQRLWGAGRPLVDISFAYLDFHVFDTQRVETAKIVDESYNGFGVDVWSFPGVLHFRAQADRIAPDHVPALASMYRRVLEAMAADPDGEVRGAAIAPAEIDRLMSFADGPVAGYPDACVHELFEDQAARTPHATALRCADGTTVTYAELNARANKLVRHLREQGAGPETVVGVLLRRGPELVTALLAVLKSGAAYLPLDPGHPAKRLATVLTEAGATTVVTESALADRVPGTAAILAGDPAIATHPDGDLGRTATPSTLAYVIYTSGSTGTPKGVMVEHRNLVNYLCWRAGTAGTAGSPLYSSMAFDLPVTSLFPALLSGGTVTLTPDDGTPAIEALVSVLSGGGFDLVKLTPSHLMALNQMLPAEAFAGAASRLVVGGEELTRDMLTAWTRHAPDILVDNEYGPTEATVGCTSHVSGIGELEAGPVPIGRPGPNTVLRVLDADLEPVPVGVLGELYIGGAQLARGYRGRPGLTADRFVPDPYSDGRRLYRTGDLARYRPDGVLEFAGRADDQVKIRGYRVELGEVEAVLRAHAELSDVAVRARRTARGDQELVAYLVPARDGLDPSDLPGLLAGAVPDYLIPSAWVVLAELPTTPSGKLDTKALPEPTATARAALAPRTAVENIIATALAKGLGIDRVGVDVPFSDLGLHSLLIIRVLVELREEHGLPIELRDFYEHRTVIDLATAVDPAGKGGFPPTEAAAMESAAAWAREAVVWLRRTGTKPPLFCMYPGGGLWYVRLAEHMSADRPVAALEWPGLHRDTPSPQSIASVAALFVEQIRAVCPEGPYHLLGWCGGGLVTGEMARILHRDGDRLTLMLLDPAQDFYKRENMWEETAMFVRGEKLLEELNATTDPDELAEIRRQFAEVLDYIIDEGTKEPPVPGDPFWPRRIRVWRELTQAMLGYRQRPYSGRTHLLVGDELADGLHETNFGQSYAQYRDRWVKLAPGGLKIHRVGGDHMGVLRPPHVSGLAGLLTTLMEATEEASP</sequence>
<dbReference type="FunFam" id="1.10.1200.10:FF:000005">
    <property type="entry name" value="Nonribosomal peptide synthetase 1"/>
    <property type="match status" value="1"/>
</dbReference>
<dbReference type="InterPro" id="IPR010071">
    <property type="entry name" value="AA_adenyl_dom"/>
</dbReference>
<dbReference type="InterPro" id="IPR029058">
    <property type="entry name" value="AB_hydrolase_fold"/>
</dbReference>
<dbReference type="EMBL" id="AOHO01000075">
    <property type="protein sequence ID" value="EME52499.1"/>
    <property type="molecule type" value="Genomic_DNA"/>
</dbReference>
<dbReference type="PATRIC" id="fig|1284240.4.peg.6802"/>
<dbReference type="CDD" id="cd19531">
    <property type="entry name" value="LCL_NRPS-like"/>
    <property type="match status" value="1"/>
</dbReference>
<comment type="caution">
    <text evidence="7">The sequence shown here is derived from an EMBL/GenBank/DDBJ whole genome shotgun (WGS) entry which is preliminary data.</text>
</comment>
<evidence type="ECO:0000256" key="3">
    <source>
        <dbReference type="ARBA" id="ARBA00022450"/>
    </source>
</evidence>
<feature type="domain" description="Carrier" evidence="6">
    <location>
        <begin position="2054"/>
        <end position="2129"/>
    </location>
</feature>
<dbReference type="SUPFAM" id="SSF52777">
    <property type="entry name" value="CoA-dependent acyltransferases"/>
    <property type="match status" value="4"/>
</dbReference>
<comment type="similarity">
    <text evidence="2">Belongs to the ATP-dependent AMP-binding enzyme family.</text>
</comment>
<dbReference type="PROSITE" id="PS00012">
    <property type="entry name" value="PHOSPHOPANTETHEINE"/>
    <property type="match status" value="2"/>
</dbReference>
<dbReference type="RefSeq" id="WP_007034471.1">
    <property type="nucleotide sequence ID" value="NZ_AOHO01000075.1"/>
</dbReference>
<organism evidence="7 8">
    <name type="scientific">Amycolatopsis decaplanina DSM 44594</name>
    <dbReference type="NCBI Taxonomy" id="1284240"/>
    <lineage>
        <taxon>Bacteria</taxon>
        <taxon>Bacillati</taxon>
        <taxon>Actinomycetota</taxon>
        <taxon>Actinomycetes</taxon>
        <taxon>Pseudonocardiales</taxon>
        <taxon>Pseudonocardiaceae</taxon>
        <taxon>Amycolatopsis</taxon>
    </lineage>
</organism>
<dbReference type="NCBIfam" id="TIGR01733">
    <property type="entry name" value="AA-adenyl-dom"/>
    <property type="match status" value="2"/>
</dbReference>
<feature type="compositionally biased region" description="Basic and acidic residues" evidence="5">
    <location>
        <begin position="1"/>
        <end position="13"/>
    </location>
</feature>
<dbReference type="InterPro" id="IPR001031">
    <property type="entry name" value="Thioesterase"/>
</dbReference>
<evidence type="ECO:0000259" key="6">
    <source>
        <dbReference type="PROSITE" id="PS50075"/>
    </source>
</evidence>
<evidence type="ECO:0000256" key="5">
    <source>
        <dbReference type="SAM" id="MobiDB-lite"/>
    </source>
</evidence>
<dbReference type="CDD" id="cd05930">
    <property type="entry name" value="A_NRPS"/>
    <property type="match status" value="1"/>
</dbReference>
<dbReference type="Pfam" id="PF00501">
    <property type="entry name" value="AMP-binding"/>
    <property type="match status" value="2"/>
</dbReference>
<dbReference type="Pfam" id="PF00975">
    <property type="entry name" value="Thioesterase"/>
    <property type="match status" value="1"/>
</dbReference>
<protein>
    <submittedName>
        <fullName evidence="7">Non-ribosomal peptide synthetase</fullName>
    </submittedName>
</protein>
<evidence type="ECO:0000256" key="4">
    <source>
        <dbReference type="ARBA" id="ARBA00022553"/>
    </source>
</evidence>
<dbReference type="InterPro" id="IPR023213">
    <property type="entry name" value="CAT-like_dom_sf"/>
</dbReference>
<feature type="domain" description="Carrier" evidence="6">
    <location>
        <begin position="1007"/>
        <end position="1081"/>
    </location>
</feature>
<dbReference type="InterPro" id="IPR009081">
    <property type="entry name" value="PP-bd_ACP"/>
</dbReference>
<dbReference type="FunFam" id="3.30.300.30:FF:000010">
    <property type="entry name" value="Enterobactin synthetase component F"/>
    <property type="match status" value="1"/>
</dbReference>
<dbReference type="Proteomes" id="UP000054226">
    <property type="component" value="Unassembled WGS sequence"/>
</dbReference>
<dbReference type="FunFam" id="3.40.50.980:FF:000001">
    <property type="entry name" value="Non-ribosomal peptide synthetase"/>
    <property type="match status" value="2"/>
</dbReference>
<dbReference type="PANTHER" id="PTHR45527">
    <property type="entry name" value="NONRIBOSOMAL PEPTIDE SYNTHETASE"/>
    <property type="match status" value="1"/>
</dbReference>
<dbReference type="Gene3D" id="3.40.50.1820">
    <property type="entry name" value="alpha/beta hydrolase"/>
    <property type="match status" value="1"/>
</dbReference>
<keyword evidence="3" id="KW-0596">Phosphopantetheine</keyword>
<dbReference type="GO" id="GO:0008610">
    <property type="term" value="P:lipid biosynthetic process"/>
    <property type="evidence" value="ECO:0007669"/>
    <property type="project" value="UniProtKB-ARBA"/>
</dbReference>
<dbReference type="GO" id="GO:0031177">
    <property type="term" value="F:phosphopantetheine binding"/>
    <property type="evidence" value="ECO:0007669"/>
    <property type="project" value="InterPro"/>
</dbReference>
<dbReference type="InterPro" id="IPR006162">
    <property type="entry name" value="Ppantetheine_attach_site"/>
</dbReference>
<dbReference type="FunFam" id="2.30.38.10:FF:000001">
    <property type="entry name" value="Non-ribosomal peptide synthetase PvdI"/>
    <property type="match status" value="1"/>
</dbReference>
<keyword evidence="4" id="KW-0597">Phosphoprotein</keyword>
<evidence type="ECO:0000313" key="8">
    <source>
        <dbReference type="Proteomes" id="UP000054226"/>
    </source>
</evidence>
<dbReference type="PROSITE" id="PS50075">
    <property type="entry name" value="CARRIER"/>
    <property type="match status" value="2"/>
</dbReference>
<dbReference type="Gene3D" id="3.30.559.10">
    <property type="entry name" value="Chloramphenicol acetyltransferase-like domain"/>
    <property type="match status" value="2"/>
</dbReference>
<dbReference type="Gene3D" id="3.40.50.980">
    <property type="match status" value="2"/>
</dbReference>
<dbReference type="SMART" id="SM00823">
    <property type="entry name" value="PKS_PP"/>
    <property type="match status" value="2"/>
</dbReference>
<evidence type="ECO:0000256" key="2">
    <source>
        <dbReference type="ARBA" id="ARBA00006432"/>
    </source>
</evidence>
<dbReference type="Pfam" id="PF00668">
    <property type="entry name" value="Condensation"/>
    <property type="match status" value="2"/>
</dbReference>
<keyword evidence="8" id="KW-1185">Reference proteome</keyword>
<dbReference type="Gene3D" id="1.10.1200.10">
    <property type="entry name" value="ACP-like"/>
    <property type="match status" value="2"/>
</dbReference>
<evidence type="ECO:0000256" key="1">
    <source>
        <dbReference type="ARBA" id="ARBA00001957"/>
    </source>
</evidence>
<dbReference type="FunFam" id="3.40.50.980:FF:000002">
    <property type="entry name" value="Enterobactin synthetase component F"/>
    <property type="match status" value="1"/>
</dbReference>
<proteinExistence type="inferred from homology"/>
<dbReference type="GO" id="GO:0043041">
    <property type="term" value="P:amino acid activation for nonribosomal peptide biosynthetic process"/>
    <property type="evidence" value="ECO:0007669"/>
    <property type="project" value="TreeGrafter"/>
</dbReference>
<evidence type="ECO:0000313" key="7">
    <source>
        <dbReference type="EMBL" id="EME52499.1"/>
    </source>
</evidence>
<gene>
    <name evidence="7" type="ORF">H074_33369</name>
</gene>
<dbReference type="Gene3D" id="2.30.38.10">
    <property type="entry name" value="Luciferase, Domain 3"/>
    <property type="match status" value="1"/>
</dbReference>
<reference evidence="7 8" key="1">
    <citation type="journal article" date="2013" name="Genome Announc.">
        <title>Draft Genome Sequence of Amycolatopsis decaplanina Strain DSM 44594T.</title>
        <authorList>
            <person name="Kaur N."/>
            <person name="Kumar S."/>
            <person name="Bala M."/>
            <person name="Raghava G.P."/>
            <person name="Mayilraj S."/>
        </authorList>
    </citation>
    <scope>NUCLEOTIDE SEQUENCE [LARGE SCALE GENOMIC DNA]</scope>
    <source>
        <strain evidence="7 8">DSM 44594</strain>
    </source>
</reference>
<dbReference type="InterPro" id="IPR001242">
    <property type="entry name" value="Condensation_dom"/>
</dbReference>
<dbReference type="SUPFAM" id="SSF53474">
    <property type="entry name" value="alpha/beta-Hydrolases"/>
    <property type="match status" value="1"/>
</dbReference>
<dbReference type="FunFam" id="3.40.50.12780:FF:000012">
    <property type="entry name" value="Non-ribosomal peptide synthetase"/>
    <property type="match status" value="2"/>
</dbReference>
<dbReference type="GO" id="GO:0003824">
    <property type="term" value="F:catalytic activity"/>
    <property type="evidence" value="ECO:0007669"/>
    <property type="project" value="InterPro"/>
</dbReference>
<dbReference type="Pfam" id="PF13193">
    <property type="entry name" value="AMP-binding_C"/>
    <property type="match status" value="2"/>
</dbReference>
<dbReference type="PANTHER" id="PTHR45527:SF14">
    <property type="entry name" value="PLIPASTATIN SYNTHASE SUBUNIT B"/>
    <property type="match status" value="1"/>
</dbReference>
<feature type="region of interest" description="Disordered" evidence="5">
    <location>
        <begin position="1"/>
        <end position="32"/>
    </location>
</feature>
<dbReference type="InterPro" id="IPR036736">
    <property type="entry name" value="ACP-like_sf"/>
</dbReference>
<dbReference type="Gene3D" id="3.30.300.30">
    <property type="match status" value="2"/>
</dbReference>
<dbReference type="GO" id="GO:0044550">
    <property type="term" value="P:secondary metabolite biosynthetic process"/>
    <property type="evidence" value="ECO:0007669"/>
    <property type="project" value="UniProtKB-ARBA"/>
</dbReference>
<dbReference type="InterPro" id="IPR000873">
    <property type="entry name" value="AMP-dep_synth/lig_dom"/>
</dbReference>
<dbReference type="NCBIfam" id="NF003417">
    <property type="entry name" value="PRK04813.1"/>
    <property type="match status" value="2"/>
</dbReference>
<dbReference type="Pfam" id="PF00550">
    <property type="entry name" value="PP-binding"/>
    <property type="match status" value="2"/>
</dbReference>
<dbReference type="InterPro" id="IPR025110">
    <property type="entry name" value="AMP-bd_C"/>
</dbReference>
<dbReference type="InterPro" id="IPR020806">
    <property type="entry name" value="PKS_PP-bd"/>
</dbReference>
<dbReference type="SUPFAM" id="SSF47336">
    <property type="entry name" value="ACP-like"/>
    <property type="match status" value="2"/>
</dbReference>
<dbReference type="GO" id="GO:0005829">
    <property type="term" value="C:cytosol"/>
    <property type="evidence" value="ECO:0007669"/>
    <property type="project" value="TreeGrafter"/>
</dbReference>
<dbReference type="Gene3D" id="3.30.559.30">
    <property type="entry name" value="Nonribosomal peptide synthetase, condensation domain"/>
    <property type="match status" value="2"/>
</dbReference>
<dbReference type="SUPFAM" id="SSF56801">
    <property type="entry name" value="Acetyl-CoA synthetase-like"/>
    <property type="match status" value="2"/>
</dbReference>